<evidence type="ECO:0008006" key="12">
    <source>
        <dbReference type="Google" id="ProtNLM"/>
    </source>
</evidence>
<dbReference type="InterPro" id="IPR002719">
    <property type="entry name" value="RB_B"/>
</dbReference>
<evidence type="ECO:0000259" key="9">
    <source>
        <dbReference type="SMART" id="SM01367"/>
    </source>
</evidence>
<feature type="domain" description="Retinoblastoma-associated protein N-terminal" evidence="9">
    <location>
        <begin position="63"/>
        <end position="206"/>
    </location>
</feature>
<proteinExistence type="inferred from homology"/>
<dbReference type="Gene3D" id="1.10.472.140">
    <property type="match status" value="1"/>
</dbReference>
<dbReference type="PANTHER" id="PTHR13742:SF17">
    <property type="entry name" value="RE32990P-RELATED"/>
    <property type="match status" value="1"/>
</dbReference>
<name>A0AAW2IAE1_9NEOP</name>
<dbReference type="GO" id="GO:0000785">
    <property type="term" value="C:chromatin"/>
    <property type="evidence" value="ECO:0007669"/>
    <property type="project" value="TreeGrafter"/>
</dbReference>
<feature type="region of interest" description="Disordered" evidence="8">
    <location>
        <begin position="838"/>
        <end position="858"/>
    </location>
</feature>
<protein>
    <recommendedName>
        <fullName evidence="12">Retinoblastoma-like protein 1</fullName>
    </recommendedName>
</protein>
<dbReference type="InterPro" id="IPR024599">
    <property type="entry name" value="RB_N"/>
</dbReference>
<dbReference type="SMART" id="SM01368">
    <property type="entry name" value="RB_A"/>
    <property type="match status" value="1"/>
</dbReference>
<keyword evidence="4" id="KW-0805">Transcription regulation</keyword>
<dbReference type="GO" id="GO:0000977">
    <property type="term" value="F:RNA polymerase II transcription regulatory region sequence-specific DNA binding"/>
    <property type="evidence" value="ECO:0007669"/>
    <property type="project" value="TreeGrafter"/>
</dbReference>
<dbReference type="Pfam" id="PF01857">
    <property type="entry name" value="RB_B"/>
    <property type="match status" value="1"/>
</dbReference>
<evidence type="ECO:0000256" key="3">
    <source>
        <dbReference type="ARBA" id="ARBA00022491"/>
    </source>
</evidence>
<dbReference type="InterPro" id="IPR036915">
    <property type="entry name" value="Cyclin-like_sf"/>
</dbReference>
<keyword evidence="6" id="KW-0539">Nucleus</keyword>
<dbReference type="AlphaFoldDB" id="A0AAW2IAE1"/>
<evidence type="ECO:0000256" key="4">
    <source>
        <dbReference type="ARBA" id="ARBA00023015"/>
    </source>
</evidence>
<feature type="domain" description="Retinoblastoma-associated protein A-box" evidence="10">
    <location>
        <begin position="376"/>
        <end position="563"/>
    </location>
</feature>
<evidence type="ECO:0000256" key="5">
    <source>
        <dbReference type="ARBA" id="ARBA00023163"/>
    </source>
</evidence>
<dbReference type="InterPro" id="IPR028309">
    <property type="entry name" value="RB_fam"/>
</dbReference>
<dbReference type="SMART" id="SM01367">
    <property type="entry name" value="DUF3452"/>
    <property type="match status" value="1"/>
</dbReference>
<dbReference type="InterPro" id="IPR002720">
    <property type="entry name" value="RB_A"/>
</dbReference>
<evidence type="ECO:0000256" key="2">
    <source>
        <dbReference type="ARBA" id="ARBA00009475"/>
    </source>
</evidence>
<reference evidence="11" key="1">
    <citation type="journal article" date="2024" name="Gigascience">
        <title>Chromosome-level genome of the poultry shaft louse Menopon gallinae provides insight into the host-switching and adaptive evolution of parasitic lice.</title>
        <authorList>
            <person name="Xu Y."/>
            <person name="Ma L."/>
            <person name="Liu S."/>
            <person name="Liang Y."/>
            <person name="Liu Q."/>
            <person name="He Z."/>
            <person name="Tian L."/>
            <person name="Duan Y."/>
            <person name="Cai W."/>
            <person name="Li H."/>
            <person name="Song F."/>
        </authorList>
    </citation>
    <scope>NUCLEOTIDE SEQUENCE</scope>
    <source>
        <strain evidence="11">Cailab_2023a</strain>
    </source>
</reference>
<comment type="subcellular location">
    <subcellularLocation>
        <location evidence="1">Nucleus</location>
    </subcellularLocation>
</comment>
<keyword evidence="3" id="KW-0678">Repressor</keyword>
<keyword evidence="5" id="KW-0804">Transcription</keyword>
<gene>
    <name evidence="11" type="ORF">PYX00_000562</name>
</gene>
<accession>A0AAW2IAE1</accession>
<evidence type="ECO:0000313" key="11">
    <source>
        <dbReference type="EMBL" id="KAL0278881.1"/>
    </source>
</evidence>
<dbReference type="Gene3D" id="1.10.472.10">
    <property type="entry name" value="Cyclin-like"/>
    <property type="match status" value="3"/>
</dbReference>
<dbReference type="Pfam" id="PF11934">
    <property type="entry name" value="DUF3452"/>
    <property type="match status" value="1"/>
</dbReference>
<dbReference type="GO" id="GO:0005634">
    <property type="term" value="C:nucleus"/>
    <property type="evidence" value="ECO:0007669"/>
    <property type="project" value="UniProtKB-SubCell"/>
</dbReference>
<evidence type="ECO:0000256" key="1">
    <source>
        <dbReference type="ARBA" id="ARBA00004123"/>
    </source>
</evidence>
<comment type="caution">
    <text evidence="11">The sequence shown here is derived from an EMBL/GenBank/DDBJ whole genome shotgun (WGS) entry which is preliminary data.</text>
</comment>
<dbReference type="PANTHER" id="PTHR13742">
    <property type="entry name" value="RETINOBLASTOMA-ASSOCIATED PROTEIN RB -RELATED"/>
    <property type="match status" value="1"/>
</dbReference>
<dbReference type="GO" id="GO:2000134">
    <property type="term" value="P:negative regulation of G1/S transition of mitotic cell cycle"/>
    <property type="evidence" value="ECO:0007669"/>
    <property type="project" value="TreeGrafter"/>
</dbReference>
<dbReference type="SUPFAM" id="SSF47954">
    <property type="entry name" value="Cyclin-like"/>
    <property type="match status" value="2"/>
</dbReference>
<evidence type="ECO:0000256" key="6">
    <source>
        <dbReference type="ARBA" id="ARBA00023242"/>
    </source>
</evidence>
<keyword evidence="7" id="KW-0131">Cell cycle</keyword>
<evidence type="ECO:0000256" key="8">
    <source>
        <dbReference type="SAM" id="MobiDB-lite"/>
    </source>
</evidence>
<sequence>MEIKEEDRNTFDRHHKLCTSLNMDKAAADEAWKSYVAMKQNYTLEGDQLHWLCCALYVACRSSQTPTVGSPPIYIEGNLVSLTRLLRQCNLSLIHFFQKCKKWADMANLPQEFREKFDHLERKYEVSKVIFLRYKEMFLDIFKDPVPEVYQHKSKKSKNFPCSTSRLFNFCWTLYITIKGSFAAVAVDLVSSYHLLLACCDLMYSNALLSDRRDLLNSDFEGLPSNYNDEDYVPPKEANSIIDVLCKNHDGIPVEAKGVQEYCWKNHVSDLFQDKILRGNPETFSGLLDSTYFESNFKEINKVYDKYTLSVGEFDERIFLSDEANEDIGTLDNVETATLKRKTSNSDCSMRQLATQTPLSGRRWLRNNEERVTRNAPLSTATQSVNRLKALLEDRKENASDVLCEIFDSCVDNPKEKIESILTDLGEKFTAEYDQSSPSIFCIEKLSMGKKLYYKWLENILLHEKKIKPDFNVNAVLNQNIVHECLFACCLEIIIYIYNSQKTFPWILNALKIESYYFYKVIEMVLRVEDQLSRDIVKHLSMVEENILESIVWQADSPLWNAIKVDENPSEVPKCEDVLLRSQIMDENQFQTTHGGGSGSFIYTGNSKQTPGASLSERFSTPVNDYNMRVFRSEQPYIQNNRVEVNHHIKNEQENDKRAKKIGSVGIFFRKFYSLASIRMQDLCVNLGINDFALMKKIWTCFEYCIVNHIELMRDRHLDQILMCSIYVICKVVHTVHCPTERSFMEIMKRYRSQPQAASHVYRSVLLSKNISGNNNENIDHSDVAQTAPLTPTSLACTSTNYNNEERGDLIKFYNTVYVTTVQNYVTRFRPTQQGATNQLLSPIPKGRSTPKLSSKRVSQKHHVYVVSKKRSVYVKPFDKLESPINIAPDSPGITYCVNQSPAKDLHAINNLISSKVGKGVKRKLTDFEDVNAYPANQNVDACNRRIQNVLDDRIGQAH</sequence>
<evidence type="ECO:0000259" key="10">
    <source>
        <dbReference type="SMART" id="SM01368"/>
    </source>
</evidence>
<organism evidence="11">
    <name type="scientific">Menopon gallinae</name>
    <name type="common">poultry shaft louse</name>
    <dbReference type="NCBI Taxonomy" id="328185"/>
    <lineage>
        <taxon>Eukaryota</taxon>
        <taxon>Metazoa</taxon>
        <taxon>Ecdysozoa</taxon>
        <taxon>Arthropoda</taxon>
        <taxon>Hexapoda</taxon>
        <taxon>Insecta</taxon>
        <taxon>Pterygota</taxon>
        <taxon>Neoptera</taxon>
        <taxon>Paraneoptera</taxon>
        <taxon>Psocodea</taxon>
        <taxon>Troctomorpha</taxon>
        <taxon>Phthiraptera</taxon>
        <taxon>Amblycera</taxon>
        <taxon>Menoponidae</taxon>
        <taxon>Menopon</taxon>
    </lineage>
</organism>
<dbReference type="Pfam" id="PF01858">
    <property type="entry name" value="RB_A"/>
    <property type="match status" value="1"/>
</dbReference>
<comment type="similarity">
    <text evidence="2">Belongs to the retinoblastoma protein (RB) family.</text>
</comment>
<dbReference type="GO" id="GO:0030154">
    <property type="term" value="P:cell differentiation"/>
    <property type="evidence" value="ECO:0007669"/>
    <property type="project" value="TreeGrafter"/>
</dbReference>
<evidence type="ECO:0000256" key="7">
    <source>
        <dbReference type="ARBA" id="ARBA00023306"/>
    </source>
</evidence>
<dbReference type="GO" id="GO:0006357">
    <property type="term" value="P:regulation of transcription by RNA polymerase II"/>
    <property type="evidence" value="ECO:0007669"/>
    <property type="project" value="InterPro"/>
</dbReference>
<dbReference type="EMBL" id="JARGDH010000001">
    <property type="protein sequence ID" value="KAL0278881.1"/>
    <property type="molecule type" value="Genomic_DNA"/>
</dbReference>
<dbReference type="GO" id="GO:0005667">
    <property type="term" value="C:transcription regulator complex"/>
    <property type="evidence" value="ECO:0007669"/>
    <property type="project" value="TreeGrafter"/>
</dbReference>